<evidence type="ECO:0000313" key="2">
    <source>
        <dbReference type="EMBL" id="NOU99470.1"/>
    </source>
</evidence>
<proteinExistence type="predicted"/>
<name>A0ABX1ZHX0_9BACL</name>
<comment type="caution">
    <text evidence="2">The sequence shown here is derived from an EMBL/GenBank/DDBJ whole genome shotgun (WGS) entry which is preliminary data.</text>
</comment>
<keyword evidence="3" id="KW-1185">Reference proteome</keyword>
<organism evidence="2 3">
    <name type="scientific">Paenibacillus planticolens</name>
    <dbReference type="NCBI Taxonomy" id="2654976"/>
    <lineage>
        <taxon>Bacteria</taxon>
        <taxon>Bacillati</taxon>
        <taxon>Bacillota</taxon>
        <taxon>Bacilli</taxon>
        <taxon>Bacillales</taxon>
        <taxon>Paenibacillaceae</taxon>
        <taxon>Paenibacillus</taxon>
    </lineage>
</organism>
<dbReference type="Proteomes" id="UP000618579">
    <property type="component" value="Unassembled WGS sequence"/>
</dbReference>
<accession>A0ABX1ZHX0</accession>
<evidence type="ECO:0000259" key="1">
    <source>
        <dbReference type="Pfam" id="PF12986"/>
    </source>
</evidence>
<reference evidence="2 3" key="1">
    <citation type="submission" date="2019-10" db="EMBL/GenBank/DDBJ databases">
        <title>Description of Paenibacillus pedi sp. nov.</title>
        <authorList>
            <person name="Carlier A."/>
            <person name="Qi S."/>
        </authorList>
    </citation>
    <scope>NUCLEOTIDE SEQUENCE [LARGE SCALE GENOMIC DNA]</scope>
    <source>
        <strain evidence="2 3">LMG 31457</strain>
    </source>
</reference>
<protein>
    <submittedName>
        <fullName evidence="2">DUF3870 domain-containing protein</fullName>
    </submittedName>
</protein>
<sequence length="123" mass="13785">MLDRTNDSKGASILNSGRMDTIICTGYSRLPDGMAAKNLYGVMGIGFEIDPETDRIINVSSTFITNMCTGFLKDILVNHDLKEGVETPIKRFESRYFGLGKKAIIMAILDAYNQFEIYKSMKQ</sequence>
<feature type="domain" description="DUF3870" evidence="1">
    <location>
        <begin position="24"/>
        <end position="115"/>
    </location>
</feature>
<gene>
    <name evidence="2" type="ORF">GC097_05445</name>
</gene>
<evidence type="ECO:0000313" key="3">
    <source>
        <dbReference type="Proteomes" id="UP000618579"/>
    </source>
</evidence>
<dbReference type="EMBL" id="WHNZ01000013">
    <property type="protein sequence ID" value="NOU99470.1"/>
    <property type="molecule type" value="Genomic_DNA"/>
</dbReference>
<dbReference type="Pfam" id="PF12986">
    <property type="entry name" value="DUF3870"/>
    <property type="match status" value="1"/>
</dbReference>
<dbReference type="InterPro" id="IPR024617">
    <property type="entry name" value="DUF3870"/>
</dbReference>